<dbReference type="AlphaFoldDB" id="A0A5N5TMC4"/>
<name>A0A5N5TMC4_9CRUS</name>
<evidence type="ECO:0000313" key="5">
    <source>
        <dbReference type="EMBL" id="KAB7507327.1"/>
    </source>
</evidence>
<comment type="caution">
    <text evidence="5">The sequence shown here is derived from an EMBL/GenBank/DDBJ whole genome shotgun (WGS) entry which is preliminary data.</text>
</comment>
<reference evidence="5 6" key="1">
    <citation type="journal article" date="2019" name="PLoS Biol.">
        <title>Sex chromosomes control vertical transmission of feminizing Wolbachia symbionts in an isopod.</title>
        <authorList>
            <person name="Becking T."/>
            <person name="Chebbi M.A."/>
            <person name="Giraud I."/>
            <person name="Moumen B."/>
            <person name="Laverre T."/>
            <person name="Caubet Y."/>
            <person name="Peccoud J."/>
            <person name="Gilbert C."/>
            <person name="Cordaux R."/>
        </authorList>
    </citation>
    <scope>NUCLEOTIDE SEQUENCE [LARGE SCALE GENOMIC DNA]</scope>
    <source>
        <strain evidence="5">ANa2</strain>
        <tissue evidence="5">Whole body excluding digestive tract and cuticle</tissue>
    </source>
</reference>
<comment type="subcellular location">
    <subcellularLocation>
        <location evidence="2">Nucleus</location>
    </subcellularLocation>
</comment>
<dbReference type="OrthoDB" id="10053467at2759"/>
<gene>
    <name evidence="5" type="primary">MLLT3</name>
    <name evidence="5" type="ORF">Anas_08696</name>
</gene>
<dbReference type="InterPro" id="IPR052790">
    <property type="entry name" value="YEATS_domain"/>
</dbReference>
<dbReference type="Pfam" id="PF03366">
    <property type="entry name" value="YEATS"/>
    <property type="match status" value="1"/>
</dbReference>
<organism evidence="5 6">
    <name type="scientific">Armadillidium nasatum</name>
    <dbReference type="NCBI Taxonomy" id="96803"/>
    <lineage>
        <taxon>Eukaryota</taxon>
        <taxon>Metazoa</taxon>
        <taxon>Ecdysozoa</taxon>
        <taxon>Arthropoda</taxon>
        <taxon>Crustacea</taxon>
        <taxon>Multicrustacea</taxon>
        <taxon>Malacostraca</taxon>
        <taxon>Eumalacostraca</taxon>
        <taxon>Peracarida</taxon>
        <taxon>Isopoda</taxon>
        <taxon>Oniscidea</taxon>
        <taxon>Crinocheta</taxon>
        <taxon>Armadillidiidae</taxon>
        <taxon>Armadillidium</taxon>
    </lineage>
</organism>
<feature type="compositionally biased region" description="Low complexity" evidence="3">
    <location>
        <begin position="117"/>
        <end position="139"/>
    </location>
</feature>
<evidence type="ECO:0000313" key="6">
    <source>
        <dbReference type="Proteomes" id="UP000326759"/>
    </source>
</evidence>
<dbReference type="Proteomes" id="UP000326759">
    <property type="component" value="Unassembled WGS sequence"/>
</dbReference>
<accession>A0A5N5TMC4</accession>
<dbReference type="GO" id="GO:0008023">
    <property type="term" value="C:transcription elongation factor complex"/>
    <property type="evidence" value="ECO:0007669"/>
    <property type="project" value="TreeGrafter"/>
</dbReference>
<dbReference type="PROSITE" id="PS51037">
    <property type="entry name" value="YEATS"/>
    <property type="match status" value="1"/>
</dbReference>
<dbReference type="InterPro" id="IPR055129">
    <property type="entry name" value="YEATS_dom"/>
</dbReference>
<evidence type="ECO:0000256" key="1">
    <source>
        <dbReference type="ARBA" id="ARBA00023242"/>
    </source>
</evidence>
<evidence type="ECO:0000256" key="2">
    <source>
        <dbReference type="PROSITE-ProRule" id="PRU00376"/>
    </source>
</evidence>
<feature type="region of interest" description="Disordered" evidence="3">
    <location>
        <begin position="172"/>
        <end position="225"/>
    </location>
</feature>
<feature type="compositionally biased region" description="Basic and acidic residues" evidence="3">
    <location>
        <begin position="178"/>
        <end position="206"/>
    </location>
</feature>
<feature type="region of interest" description="Disordered" evidence="3">
    <location>
        <begin position="77"/>
        <end position="156"/>
    </location>
</feature>
<dbReference type="GO" id="GO:0045893">
    <property type="term" value="P:positive regulation of DNA-templated transcription"/>
    <property type="evidence" value="ECO:0007669"/>
    <property type="project" value="TreeGrafter"/>
</dbReference>
<proteinExistence type="predicted"/>
<keyword evidence="1 2" id="KW-0539">Nucleus</keyword>
<protein>
    <submittedName>
        <fullName evidence="5">Protein AF-9</fullName>
    </submittedName>
</protein>
<sequence length="225" mass="24845">MVNAKSVLRDPPFRVSEKGYGGFTLPIEIHFRTNCEPRKAKFEYDLYLQSIDSAPIFNVRKEKLTFLAPNEEFKKKLLQGGGTEVSSSEDSRVNEKSSKSRPSSGAKVKPFVRHHQSSSYSSSSGANTTSSLSYSSNTHSDVKKNVEIKKEVPKSKDSDQFRALFGEIIKKGSVNNTKTKDKSASSSTDKKDKSKSEVGAAADKKSSKSSKSPSEEKYLFHISSL</sequence>
<dbReference type="EMBL" id="SEYY01000415">
    <property type="protein sequence ID" value="KAB7507327.1"/>
    <property type="molecule type" value="Genomic_DNA"/>
</dbReference>
<evidence type="ECO:0000259" key="4">
    <source>
        <dbReference type="PROSITE" id="PS51037"/>
    </source>
</evidence>
<dbReference type="GO" id="GO:0003682">
    <property type="term" value="F:chromatin binding"/>
    <property type="evidence" value="ECO:0007669"/>
    <property type="project" value="TreeGrafter"/>
</dbReference>
<evidence type="ECO:0000256" key="3">
    <source>
        <dbReference type="SAM" id="MobiDB-lite"/>
    </source>
</evidence>
<dbReference type="InterPro" id="IPR038704">
    <property type="entry name" value="YEAST_sf"/>
</dbReference>
<dbReference type="Gene3D" id="2.60.40.1970">
    <property type="entry name" value="YEATS domain"/>
    <property type="match status" value="1"/>
</dbReference>
<feature type="domain" description="YEATS" evidence="4">
    <location>
        <begin position="1"/>
        <end position="80"/>
    </location>
</feature>
<dbReference type="PANTHER" id="PTHR47827:SF3">
    <property type="entry name" value="AF-9 ANC1 HOMOLOGY DOMAIN-CONTAINING PROTEIN"/>
    <property type="match status" value="1"/>
</dbReference>
<dbReference type="PANTHER" id="PTHR47827">
    <property type="entry name" value="AHD DOMAIN-CONTAINING PROTEIN"/>
    <property type="match status" value="1"/>
</dbReference>
<keyword evidence="6" id="KW-1185">Reference proteome</keyword>
<feature type="compositionally biased region" description="Basic and acidic residues" evidence="3">
    <location>
        <begin position="89"/>
        <end position="98"/>
    </location>
</feature>
<feature type="compositionally biased region" description="Basic and acidic residues" evidence="3">
    <location>
        <begin position="140"/>
        <end position="156"/>
    </location>
</feature>